<gene>
    <name evidence="5" type="ORF">B5G41_09895</name>
    <name evidence="3" type="ORF">F2S36_02035</name>
    <name evidence="2" type="ORF">F2Y10_00890</name>
    <name evidence="4" type="ORF">NE651_04325</name>
</gene>
<dbReference type="RefSeq" id="WP_055201700.1">
    <property type="nucleotide sequence ID" value="NZ_BAAFKZ010000004.1"/>
</dbReference>
<dbReference type="EMBL" id="NFHB01000006">
    <property type="protein sequence ID" value="OUN02836.1"/>
    <property type="molecule type" value="Genomic_DNA"/>
</dbReference>
<reference evidence="7 8" key="3">
    <citation type="journal article" date="2019" name="Nat. Med.">
        <title>A library of human gut bacterial isolates paired with longitudinal multiomics data enables mechanistic microbiome research.</title>
        <authorList>
            <person name="Poyet M."/>
            <person name="Groussin M."/>
            <person name="Gibbons S.M."/>
            <person name="Avila-Pacheco J."/>
            <person name="Jiang X."/>
            <person name="Kearney S.M."/>
            <person name="Perrotta A.R."/>
            <person name="Berdy B."/>
            <person name="Zhao S."/>
            <person name="Lieberman T.D."/>
            <person name="Swanson P.K."/>
            <person name="Smith M."/>
            <person name="Roesemann S."/>
            <person name="Alexander J.E."/>
            <person name="Rich S.A."/>
            <person name="Livny J."/>
            <person name="Vlamakis H."/>
            <person name="Clish C."/>
            <person name="Bullock K."/>
            <person name="Deik A."/>
            <person name="Scott J."/>
            <person name="Pierce K.A."/>
            <person name="Xavier R.J."/>
            <person name="Alm E.J."/>
        </authorList>
    </citation>
    <scope>NUCLEOTIDE SEQUENCE [LARGE SCALE GENOMIC DNA]</scope>
    <source>
        <strain evidence="3 8">BIOML-A204</strain>
        <strain evidence="2 7">BIOML-A266</strain>
    </source>
</reference>
<reference evidence="5" key="2">
    <citation type="journal article" date="2018" name="BMC Genomics">
        <title>Whole genome sequencing and function prediction of 133 gut anaerobes isolated from chicken caecum in pure cultures.</title>
        <authorList>
            <person name="Medvecky M."/>
            <person name="Cejkova D."/>
            <person name="Polansky O."/>
            <person name="Karasova D."/>
            <person name="Kubasova T."/>
            <person name="Cizek A."/>
            <person name="Rychlik I."/>
        </authorList>
    </citation>
    <scope>NUCLEOTIDE SEQUENCE</scope>
    <source>
        <strain evidence="5">An90</strain>
    </source>
</reference>
<dbReference type="EMBL" id="JANGBQ010000004">
    <property type="protein sequence ID" value="MCQ5082113.1"/>
    <property type="molecule type" value="Genomic_DNA"/>
</dbReference>
<reference evidence="6" key="1">
    <citation type="submission" date="2017-04" db="EMBL/GenBank/DDBJ databases">
        <title>Function of individual gut microbiota members based on whole genome sequencing of pure cultures obtained from chicken caecum.</title>
        <authorList>
            <person name="Medvecky M."/>
            <person name="Cejkova D."/>
            <person name="Polansky O."/>
            <person name="Karasova D."/>
            <person name="Kubasova T."/>
            <person name="Cizek A."/>
            <person name="Rychlik I."/>
        </authorList>
    </citation>
    <scope>NUCLEOTIDE SEQUENCE [LARGE SCALE GENOMIC DNA]</scope>
    <source>
        <strain evidence="6">An90</strain>
    </source>
</reference>
<reference evidence="4" key="4">
    <citation type="submission" date="2022-06" db="EMBL/GenBank/DDBJ databases">
        <title>Isolation of gut microbiota from human fecal samples.</title>
        <authorList>
            <person name="Pamer E.G."/>
            <person name="Barat B."/>
            <person name="Waligurski E."/>
            <person name="Medina S."/>
            <person name="Paddock L."/>
            <person name="Mostad J."/>
        </authorList>
    </citation>
    <scope>NUCLEOTIDE SEQUENCE</scope>
    <source>
        <strain evidence="4">DFI.6.22</strain>
    </source>
</reference>
<dbReference type="Proteomes" id="UP001205035">
    <property type="component" value="Unassembled WGS sequence"/>
</dbReference>
<sequence length="108" mass="11934">MNHEFGNIGRRLPYDLPEHRLEALHERILRNTAARPAPAARTRRLYLAAGVSVAAALLATGILLSGHLSHRAEAPLPDIEQMLATTPTETLQQAAAENYDDILYNQQL</sequence>
<dbReference type="Proteomes" id="UP000323119">
    <property type="component" value="Unassembled WGS sequence"/>
</dbReference>
<dbReference type="EMBL" id="VVUY01000002">
    <property type="protein sequence ID" value="KAA2563621.1"/>
    <property type="molecule type" value="Genomic_DNA"/>
</dbReference>
<evidence type="ECO:0000313" key="6">
    <source>
        <dbReference type="Proteomes" id="UP000195772"/>
    </source>
</evidence>
<feature type="transmembrane region" description="Helical" evidence="1">
    <location>
        <begin position="45"/>
        <end position="68"/>
    </location>
</feature>
<name>A0A1Y3QTA0_9BACT</name>
<keyword evidence="1" id="KW-1133">Transmembrane helix</keyword>
<protein>
    <submittedName>
        <fullName evidence="5">Uncharacterized protein</fullName>
    </submittedName>
</protein>
<evidence type="ECO:0000313" key="8">
    <source>
        <dbReference type="Proteomes" id="UP000323119"/>
    </source>
</evidence>
<evidence type="ECO:0000256" key="1">
    <source>
        <dbReference type="SAM" id="Phobius"/>
    </source>
</evidence>
<dbReference type="GeneID" id="59808372"/>
<keyword evidence="1" id="KW-0812">Transmembrane</keyword>
<evidence type="ECO:0000313" key="4">
    <source>
        <dbReference type="EMBL" id="MCQ5082113.1"/>
    </source>
</evidence>
<keyword evidence="1" id="KW-0472">Membrane</keyword>
<proteinExistence type="predicted"/>
<organism evidence="5 6">
    <name type="scientific">Alistipes onderdonkii</name>
    <dbReference type="NCBI Taxonomy" id="328813"/>
    <lineage>
        <taxon>Bacteria</taxon>
        <taxon>Pseudomonadati</taxon>
        <taxon>Bacteroidota</taxon>
        <taxon>Bacteroidia</taxon>
        <taxon>Bacteroidales</taxon>
        <taxon>Rikenellaceae</taxon>
        <taxon>Alistipes</taxon>
    </lineage>
</organism>
<dbReference type="OrthoDB" id="1007677at2"/>
<dbReference type="AlphaFoldDB" id="A0A1Y3QTA0"/>
<dbReference type="Proteomes" id="UP000195772">
    <property type="component" value="Unassembled WGS sequence"/>
</dbReference>
<evidence type="ECO:0000313" key="7">
    <source>
        <dbReference type="Proteomes" id="UP000322940"/>
    </source>
</evidence>
<evidence type="ECO:0000313" key="2">
    <source>
        <dbReference type="EMBL" id="KAA2381078.1"/>
    </source>
</evidence>
<dbReference type="EMBL" id="VVXH01000001">
    <property type="protein sequence ID" value="KAA2381078.1"/>
    <property type="molecule type" value="Genomic_DNA"/>
</dbReference>
<evidence type="ECO:0000313" key="5">
    <source>
        <dbReference type="EMBL" id="OUN02836.1"/>
    </source>
</evidence>
<evidence type="ECO:0000313" key="3">
    <source>
        <dbReference type="EMBL" id="KAA2563621.1"/>
    </source>
</evidence>
<comment type="caution">
    <text evidence="5">The sequence shown here is derived from an EMBL/GenBank/DDBJ whole genome shotgun (WGS) entry which is preliminary data.</text>
</comment>
<accession>A0A1Y3QTA0</accession>
<dbReference type="Proteomes" id="UP000322940">
    <property type="component" value="Unassembled WGS sequence"/>
</dbReference>